<dbReference type="InterPro" id="IPR012334">
    <property type="entry name" value="Pectin_lyas_fold"/>
</dbReference>
<reference evidence="4 5" key="1">
    <citation type="submission" date="2019-01" db="EMBL/GenBank/DDBJ databases">
        <title>Filimonas sp. strain TTM-71.</title>
        <authorList>
            <person name="Chen W.-M."/>
        </authorList>
    </citation>
    <scope>NUCLEOTIDE SEQUENCE [LARGE SCALE GENOMIC DNA]</scope>
    <source>
        <strain evidence="4 5">TTM-71</strain>
    </source>
</reference>
<dbReference type="RefSeq" id="WP_129002285.1">
    <property type="nucleotide sequence ID" value="NZ_SDHZ01000001.1"/>
</dbReference>
<name>A0A4V1MAN9_9BACT</name>
<dbReference type="InterPro" id="IPR013783">
    <property type="entry name" value="Ig-like_fold"/>
</dbReference>
<feature type="domain" description="Ig-like" evidence="3">
    <location>
        <begin position="1065"/>
        <end position="1142"/>
    </location>
</feature>
<evidence type="ECO:0000259" key="2">
    <source>
        <dbReference type="Pfam" id="PF13229"/>
    </source>
</evidence>
<feature type="domain" description="Right handed beta helix" evidence="2">
    <location>
        <begin position="780"/>
        <end position="940"/>
    </location>
</feature>
<comment type="caution">
    <text evidence="4">The sequence shown here is derived from an EMBL/GenBank/DDBJ whole genome shotgun (WGS) entry which is preliminary data.</text>
</comment>
<dbReference type="SUPFAM" id="SSF51126">
    <property type="entry name" value="Pectin lyase-like"/>
    <property type="match status" value="2"/>
</dbReference>
<feature type="signal peptide" evidence="1">
    <location>
        <begin position="1"/>
        <end position="23"/>
    </location>
</feature>
<evidence type="ECO:0000256" key="1">
    <source>
        <dbReference type="SAM" id="SignalP"/>
    </source>
</evidence>
<dbReference type="Pfam" id="PF13585">
    <property type="entry name" value="CHU_C"/>
    <property type="match status" value="1"/>
</dbReference>
<dbReference type="InterPro" id="IPR026341">
    <property type="entry name" value="T9SS_type_B"/>
</dbReference>
<dbReference type="EMBL" id="SDHZ01000001">
    <property type="protein sequence ID" value="RXK86536.1"/>
    <property type="molecule type" value="Genomic_DNA"/>
</dbReference>
<dbReference type="Proteomes" id="UP000290545">
    <property type="component" value="Unassembled WGS sequence"/>
</dbReference>
<proteinExistence type="predicted"/>
<dbReference type="InterPro" id="IPR044023">
    <property type="entry name" value="Ig_7"/>
</dbReference>
<feature type="chain" id="PRO_5020463446" evidence="1">
    <location>
        <begin position="24"/>
        <end position="1326"/>
    </location>
</feature>
<evidence type="ECO:0000313" key="4">
    <source>
        <dbReference type="EMBL" id="RXK86536.1"/>
    </source>
</evidence>
<sequence length="1326" mass="140893">MGRILQVFLVLSATLVWCNSVRAQTPMNGAYTINAAVATGSRNFQTFDAALLSLAANGVSAAVTFNVAANSGPYNEQLTISPVTGASATNTITFNGNGNTIKSISLDKTNQAVVKLDGARYVVLDGLNLETIVTLAGEFGTGIQIIRDADYNTIKNCKITSKIVPATTGIINGQNSYGIIIGGTDDPTSNGFGDCDNNIITGNTITGGYYAIGFNNSEDGAEMDDNQITNNTIIDAVNTGIHLKWAYGTLIQGNDISGASDQSTFTAIMSNVHAAASRIINNRLHDFTKVTPTKSVTYQGIRFSQNDPLPGRYTLVANNLIYGCDATAKFKAISAASGNSNIRMYHNTVHATTTSSDVYGIHWEGGGDSIYFANNIVVINGGSSNVNAIRLSSPVPTNLYVNRNDYVVTSSNIGNYAGTNCTTLARWQEVAALDMLTITQDPAFESASTGNFKPTATVLDNRGVYVSVDNDVAGTTRSKTAPDLGAYEYTSAACSSPANAGNAAYTIPLIRPCEGGIVSLDLNSNTAGNQQQYQWQVSATATGSFSNFGNVLASPATELVPAPGTYYYRAAVTCGGATVYSTPVQVVVNALLPAGDYSINAAQPTAGTNFKSFADALDKLYCGIAGPVRFNVAPGSGPYTEQVYINPVKFASAANTVTFNGNGEKLTYPTPTSTIPGVLTLNNAAHIIIRNLVVEGTATSNSFGIHIMNNSDSNRVEKCTVLMPHNSTSTIRGIVLNGSGTSTSATSLSDYNVLDSNIIDGGAYGVLFVGSETAPAYNNAFTNNTILNFVTYGIYFNGAVNMKITGNDISRPSIKVNSGANAIWIAPGVAGADISRNKIHNLFDAFPTSSNELICFRMGGVSGTEDNPNIISNNLMYNFNGSNKQTAIYLQSACDYTYFLHNTISLDDTTKTVARETYGLYLNASSPKTAFRNNIVTLRRKVTSLSFPIYLKAAGSEVIADNNDYFIDLSSDYIRTGYLGGIQYKTVDNWKGSTYDVNSVAINPGYSDPANANFKPTVAALGSKGAAAGVKRDFPGTRRNTTTPDMGAYEFSCSYIANAQLKVDSIAVCGGSTAKFELNNAVTSARYEWYTAPFYPTFTEGEVLHTGTDFTTAPVAAKDSLIYYVEAIAANGCGTAQRVRMKAVGLEKLQQATEVVTAAVTGETANFTWTAVPGAKGYLVSRNRVNFETPSSGATGLSHTVTGLHGGDTLSLVVKATADLECQAIVSDSAFARTLTYNYFVPNMFTPNGDGKNDEFRVYGRTIQRMRLAVFNQWGQKVFETTDQQQGWNGTQNGKPLPVGVYMYVVQLTFTSGSSTSAKGSLSLIR</sequence>
<dbReference type="InterPro" id="IPR006626">
    <property type="entry name" value="PbH1"/>
</dbReference>
<dbReference type="InterPro" id="IPR011050">
    <property type="entry name" value="Pectin_lyase_fold/virulence"/>
</dbReference>
<gene>
    <name evidence="4" type="ORF">ESB13_06945</name>
</gene>
<organism evidence="4 5">
    <name type="scientific">Filimonas effusa</name>
    <dbReference type="NCBI Taxonomy" id="2508721"/>
    <lineage>
        <taxon>Bacteria</taxon>
        <taxon>Pseudomonadati</taxon>
        <taxon>Bacteroidota</taxon>
        <taxon>Chitinophagia</taxon>
        <taxon>Chitinophagales</taxon>
        <taxon>Chitinophagaceae</taxon>
        <taxon>Filimonas</taxon>
    </lineage>
</organism>
<dbReference type="Gene3D" id="2.160.20.10">
    <property type="entry name" value="Single-stranded right-handed beta-helix, Pectin lyase-like"/>
    <property type="match status" value="2"/>
</dbReference>
<dbReference type="Pfam" id="PF13229">
    <property type="entry name" value="Beta_helix"/>
    <property type="match status" value="1"/>
</dbReference>
<dbReference type="Gene3D" id="2.60.40.10">
    <property type="entry name" value="Immunoglobulins"/>
    <property type="match status" value="1"/>
</dbReference>
<accession>A0A4V1MAN9</accession>
<evidence type="ECO:0000313" key="5">
    <source>
        <dbReference type="Proteomes" id="UP000290545"/>
    </source>
</evidence>
<dbReference type="OrthoDB" id="1465457at2"/>
<evidence type="ECO:0000259" key="3">
    <source>
        <dbReference type="Pfam" id="PF19081"/>
    </source>
</evidence>
<dbReference type="NCBIfam" id="TIGR04131">
    <property type="entry name" value="Bac_Flav_CTERM"/>
    <property type="match status" value="1"/>
</dbReference>
<keyword evidence="5" id="KW-1185">Reference proteome</keyword>
<protein>
    <submittedName>
        <fullName evidence="4">T9SS type B sorting domain-containing protein</fullName>
    </submittedName>
</protein>
<keyword evidence="1" id="KW-0732">Signal</keyword>
<dbReference type="InterPro" id="IPR039448">
    <property type="entry name" value="Beta_helix"/>
</dbReference>
<dbReference type="Pfam" id="PF19081">
    <property type="entry name" value="Ig_7"/>
    <property type="match status" value="1"/>
</dbReference>
<dbReference type="SMART" id="SM00710">
    <property type="entry name" value="PbH1"/>
    <property type="match status" value="14"/>
</dbReference>